<feature type="domain" description="Membrane transport protein MMPL" evidence="6">
    <location>
        <begin position="4"/>
        <end position="99"/>
    </location>
</feature>
<dbReference type="InterPro" id="IPR004869">
    <property type="entry name" value="MMPL_dom"/>
</dbReference>
<keyword evidence="8" id="KW-1185">Reference proteome</keyword>
<sequence>MVYNVTSPWTGPAPASGDLVSTDGKSGLIVVNIKGGENNAQKNAQTLADEIVHDRDGVTVRAGGSAMEYAQINEQNQADLLVMEAIAIPLSFLVLVWVLVAYLQRRCRWRWVPWRWSARCRRCDW</sequence>
<keyword evidence="2 5" id="KW-0812">Transmembrane</keyword>
<keyword evidence="3 5" id="KW-1133">Transmembrane helix</keyword>
<dbReference type="EMBL" id="AP023343">
    <property type="protein sequence ID" value="BCI86322.1"/>
    <property type="molecule type" value="Genomic_DNA"/>
</dbReference>
<dbReference type="Proteomes" id="UP000516380">
    <property type="component" value="Chromosome"/>
</dbReference>
<evidence type="ECO:0000259" key="6">
    <source>
        <dbReference type="Pfam" id="PF03176"/>
    </source>
</evidence>
<dbReference type="Pfam" id="PF03176">
    <property type="entry name" value="MMPL"/>
    <property type="match status" value="1"/>
</dbReference>
<evidence type="ECO:0000256" key="5">
    <source>
        <dbReference type="SAM" id="Phobius"/>
    </source>
</evidence>
<dbReference type="GO" id="GO:0016020">
    <property type="term" value="C:membrane"/>
    <property type="evidence" value="ECO:0007669"/>
    <property type="project" value="UniProtKB-SubCell"/>
</dbReference>
<proteinExistence type="predicted"/>
<reference evidence="7 8" key="1">
    <citation type="submission" date="2020-07" db="EMBL/GenBank/DDBJ databases">
        <title>Mycobacterium kansasii (former subtype) with zoonotic potential isolated from diseased indoor pet cat, Japan.</title>
        <authorList>
            <person name="Fukano H."/>
            <person name="Terazono T."/>
            <person name="Hoshino Y."/>
        </authorList>
    </citation>
    <scope>NUCLEOTIDE SEQUENCE [LARGE SCALE GENOMIC DNA]</scope>
    <source>
        <strain evidence="7 8">Kuro-I</strain>
    </source>
</reference>
<evidence type="ECO:0000256" key="4">
    <source>
        <dbReference type="ARBA" id="ARBA00023136"/>
    </source>
</evidence>
<dbReference type="AlphaFoldDB" id="A0A7G1I940"/>
<keyword evidence="4 5" id="KW-0472">Membrane</keyword>
<evidence type="ECO:0000256" key="3">
    <source>
        <dbReference type="ARBA" id="ARBA00022989"/>
    </source>
</evidence>
<evidence type="ECO:0000256" key="2">
    <source>
        <dbReference type="ARBA" id="ARBA00022692"/>
    </source>
</evidence>
<evidence type="ECO:0000256" key="1">
    <source>
        <dbReference type="ARBA" id="ARBA00004141"/>
    </source>
</evidence>
<name>A0A7G1I940_MYCKA</name>
<gene>
    <name evidence="7" type="ORF">NIIDMKKI_15280</name>
</gene>
<organism evidence="7 8">
    <name type="scientific">Mycobacterium kansasii</name>
    <dbReference type="NCBI Taxonomy" id="1768"/>
    <lineage>
        <taxon>Bacteria</taxon>
        <taxon>Bacillati</taxon>
        <taxon>Actinomycetota</taxon>
        <taxon>Actinomycetes</taxon>
        <taxon>Mycobacteriales</taxon>
        <taxon>Mycobacteriaceae</taxon>
        <taxon>Mycobacterium</taxon>
    </lineage>
</organism>
<evidence type="ECO:0000313" key="8">
    <source>
        <dbReference type="Proteomes" id="UP000516380"/>
    </source>
</evidence>
<accession>A0A7G1I940</accession>
<feature type="transmembrane region" description="Helical" evidence="5">
    <location>
        <begin position="80"/>
        <end position="103"/>
    </location>
</feature>
<evidence type="ECO:0000313" key="7">
    <source>
        <dbReference type="EMBL" id="BCI86322.1"/>
    </source>
</evidence>
<protein>
    <recommendedName>
        <fullName evidence="6">Membrane transport protein MMPL domain-containing protein</fullName>
    </recommendedName>
</protein>
<comment type="subcellular location">
    <subcellularLocation>
        <location evidence="1">Membrane</location>
        <topology evidence="1">Multi-pass membrane protein</topology>
    </subcellularLocation>
</comment>